<feature type="compositionally biased region" description="Acidic residues" evidence="1">
    <location>
        <begin position="114"/>
        <end position="126"/>
    </location>
</feature>
<name>A0A6S7JAN8_PARCT</name>
<organism evidence="2 3">
    <name type="scientific">Paramuricea clavata</name>
    <name type="common">Red gorgonian</name>
    <name type="synonym">Violescent sea-whip</name>
    <dbReference type="NCBI Taxonomy" id="317549"/>
    <lineage>
        <taxon>Eukaryota</taxon>
        <taxon>Metazoa</taxon>
        <taxon>Cnidaria</taxon>
        <taxon>Anthozoa</taxon>
        <taxon>Octocorallia</taxon>
        <taxon>Malacalcyonacea</taxon>
        <taxon>Plexauridae</taxon>
        <taxon>Paramuricea</taxon>
    </lineage>
</organism>
<keyword evidence="3" id="KW-1185">Reference proteome</keyword>
<evidence type="ECO:0000313" key="3">
    <source>
        <dbReference type="Proteomes" id="UP001152795"/>
    </source>
</evidence>
<comment type="caution">
    <text evidence="2">The sequence shown here is derived from an EMBL/GenBank/DDBJ whole genome shotgun (WGS) entry which is preliminary data.</text>
</comment>
<dbReference type="PANTHER" id="PTHR37984:SF5">
    <property type="entry name" value="PROTEIN NYNRIN-LIKE"/>
    <property type="match status" value="1"/>
</dbReference>
<proteinExistence type="predicted"/>
<feature type="compositionally biased region" description="Basic and acidic residues" evidence="1">
    <location>
        <begin position="87"/>
        <end position="99"/>
    </location>
</feature>
<dbReference type="EMBL" id="CACRXK020015991">
    <property type="protein sequence ID" value="CAB4029176.1"/>
    <property type="molecule type" value="Genomic_DNA"/>
</dbReference>
<evidence type="ECO:0000313" key="2">
    <source>
        <dbReference type="EMBL" id="CAB4029176.1"/>
    </source>
</evidence>
<evidence type="ECO:0000256" key="1">
    <source>
        <dbReference type="SAM" id="MobiDB-lite"/>
    </source>
</evidence>
<dbReference type="PANTHER" id="PTHR37984">
    <property type="entry name" value="PROTEIN CBG26694"/>
    <property type="match status" value="1"/>
</dbReference>
<dbReference type="InterPro" id="IPR050951">
    <property type="entry name" value="Retrovirus_Pol_polyprotein"/>
</dbReference>
<reference evidence="2" key="1">
    <citation type="submission" date="2020-04" db="EMBL/GenBank/DDBJ databases">
        <authorList>
            <person name="Alioto T."/>
            <person name="Alioto T."/>
            <person name="Gomez Garrido J."/>
        </authorList>
    </citation>
    <scope>NUCLEOTIDE SEQUENCE</scope>
    <source>
        <strain evidence="2">A484AB</strain>
    </source>
</reference>
<sequence>MQPLGKALKTAKIEGRPWKQELNRFLLQYRMTPQSTTSVPPAELLFNQTVQGKLPILHRKNIVNQHKEAHENENKRQKYNKRYANERRNAKESGIKEGDYVLVKQTKIPKPSKDDEDTSEETDDFSTENNNQRTPEETVQFNMNDRNNNNRDHGMNMYPRRSTRIIDGIHNDTSYSERVGRISKYCLESTQNKKAGHKPSRWSSQPHACISTRIWSSEMR</sequence>
<feature type="region of interest" description="Disordered" evidence="1">
    <location>
        <begin position="87"/>
        <end position="135"/>
    </location>
</feature>
<dbReference type="OrthoDB" id="10068564at2759"/>
<dbReference type="AlphaFoldDB" id="A0A6S7JAN8"/>
<protein>
    <submittedName>
        <fullName evidence="2">Uncharacterized protein</fullName>
    </submittedName>
</protein>
<dbReference type="Proteomes" id="UP001152795">
    <property type="component" value="Unassembled WGS sequence"/>
</dbReference>
<gene>
    <name evidence="2" type="ORF">PACLA_8A060877</name>
</gene>
<accession>A0A6S7JAN8</accession>